<name>A0A4S4L4D9_9AGAM</name>
<dbReference type="InterPro" id="IPR004046">
    <property type="entry name" value="GST_C"/>
</dbReference>
<dbReference type="Gene3D" id="1.20.1050.10">
    <property type="match status" value="1"/>
</dbReference>
<gene>
    <name evidence="7" type="ORF">EW145_g4701</name>
</gene>
<dbReference type="GO" id="GO:0043295">
    <property type="term" value="F:glutathione binding"/>
    <property type="evidence" value="ECO:0007669"/>
    <property type="project" value="TreeGrafter"/>
</dbReference>
<protein>
    <recommendedName>
        <fullName evidence="2">glutathione transferase</fullName>
        <ecNumber evidence="2">2.5.1.18</ecNumber>
    </recommendedName>
</protein>
<dbReference type="GO" id="GO:0005737">
    <property type="term" value="C:cytoplasm"/>
    <property type="evidence" value="ECO:0007669"/>
    <property type="project" value="TreeGrafter"/>
</dbReference>
<evidence type="ECO:0000259" key="5">
    <source>
        <dbReference type="PROSITE" id="PS50404"/>
    </source>
</evidence>
<organism evidence="7 8">
    <name type="scientific">Phellinidium pouzarii</name>
    <dbReference type="NCBI Taxonomy" id="167371"/>
    <lineage>
        <taxon>Eukaryota</taxon>
        <taxon>Fungi</taxon>
        <taxon>Dikarya</taxon>
        <taxon>Basidiomycota</taxon>
        <taxon>Agaricomycotina</taxon>
        <taxon>Agaricomycetes</taxon>
        <taxon>Hymenochaetales</taxon>
        <taxon>Hymenochaetaceae</taxon>
        <taxon>Phellinidium</taxon>
    </lineage>
</organism>
<dbReference type="OrthoDB" id="249703at2759"/>
<reference evidence="7 8" key="1">
    <citation type="submission" date="2019-02" db="EMBL/GenBank/DDBJ databases">
        <title>Genome sequencing of the rare red list fungi Phellinidium pouzarii.</title>
        <authorList>
            <person name="Buettner E."/>
            <person name="Kellner H."/>
        </authorList>
    </citation>
    <scope>NUCLEOTIDE SEQUENCE [LARGE SCALE GENOMIC DNA]</scope>
    <source>
        <strain evidence="7 8">DSM 108285</strain>
    </source>
</reference>
<evidence type="ECO:0000313" key="8">
    <source>
        <dbReference type="Proteomes" id="UP000308199"/>
    </source>
</evidence>
<evidence type="ECO:0000259" key="6">
    <source>
        <dbReference type="PROSITE" id="PS50405"/>
    </source>
</evidence>
<evidence type="ECO:0000256" key="4">
    <source>
        <dbReference type="ARBA" id="ARBA00047960"/>
    </source>
</evidence>
<accession>A0A4S4L4D9</accession>
<dbReference type="EC" id="2.5.1.18" evidence="2"/>
<dbReference type="InterPro" id="IPR036282">
    <property type="entry name" value="Glutathione-S-Trfase_C_sf"/>
</dbReference>
<dbReference type="PANTHER" id="PTHR43900:SF3">
    <property type="entry name" value="GLUTATHIONE S-TRANSFERASE RHO"/>
    <property type="match status" value="1"/>
</dbReference>
<dbReference type="Proteomes" id="UP000308199">
    <property type="component" value="Unassembled WGS sequence"/>
</dbReference>
<dbReference type="Pfam" id="PF00043">
    <property type="entry name" value="GST_C"/>
    <property type="match status" value="1"/>
</dbReference>
<evidence type="ECO:0000313" key="7">
    <source>
        <dbReference type="EMBL" id="THH05558.1"/>
    </source>
</evidence>
<evidence type="ECO:0000256" key="1">
    <source>
        <dbReference type="ARBA" id="ARBA00010128"/>
    </source>
</evidence>
<dbReference type="GO" id="GO:0009636">
    <property type="term" value="P:response to toxic substance"/>
    <property type="evidence" value="ECO:0007669"/>
    <property type="project" value="UniProtKB-ARBA"/>
</dbReference>
<dbReference type="EMBL" id="SGPK01000252">
    <property type="protein sequence ID" value="THH05558.1"/>
    <property type="molecule type" value="Genomic_DNA"/>
</dbReference>
<dbReference type="InterPro" id="IPR010987">
    <property type="entry name" value="Glutathione-S-Trfase_C-like"/>
</dbReference>
<keyword evidence="3" id="KW-0808">Transferase</keyword>
<comment type="caution">
    <text evidence="7">The sequence shown here is derived from an EMBL/GenBank/DDBJ whole genome shotgun (WGS) entry which is preliminary data.</text>
</comment>
<dbReference type="GO" id="GO:0004364">
    <property type="term" value="F:glutathione transferase activity"/>
    <property type="evidence" value="ECO:0007669"/>
    <property type="project" value="UniProtKB-EC"/>
</dbReference>
<feature type="domain" description="GST C-terminal" evidence="6">
    <location>
        <begin position="41"/>
        <end position="164"/>
    </location>
</feature>
<keyword evidence="8" id="KW-1185">Reference proteome</keyword>
<dbReference type="GO" id="GO:0006749">
    <property type="term" value="P:glutathione metabolic process"/>
    <property type="evidence" value="ECO:0007669"/>
    <property type="project" value="TreeGrafter"/>
</dbReference>
<dbReference type="PROSITE" id="PS50405">
    <property type="entry name" value="GST_CTER"/>
    <property type="match status" value="1"/>
</dbReference>
<feature type="domain" description="GST N-terminal" evidence="5">
    <location>
        <begin position="1"/>
        <end position="31"/>
    </location>
</feature>
<comment type="catalytic activity">
    <reaction evidence="4">
        <text>RX + glutathione = an S-substituted glutathione + a halide anion + H(+)</text>
        <dbReference type="Rhea" id="RHEA:16437"/>
        <dbReference type="ChEBI" id="CHEBI:15378"/>
        <dbReference type="ChEBI" id="CHEBI:16042"/>
        <dbReference type="ChEBI" id="CHEBI:17792"/>
        <dbReference type="ChEBI" id="CHEBI:57925"/>
        <dbReference type="ChEBI" id="CHEBI:90779"/>
        <dbReference type="EC" id="2.5.1.18"/>
    </reaction>
</comment>
<evidence type="ECO:0000256" key="3">
    <source>
        <dbReference type="ARBA" id="ARBA00022679"/>
    </source>
</evidence>
<dbReference type="PANTHER" id="PTHR43900">
    <property type="entry name" value="GLUTATHIONE S-TRANSFERASE RHO"/>
    <property type="match status" value="1"/>
</dbReference>
<sequence>MSKSFKQDGDFVIFESRAIRRYITTKYADYGTLGLIPPQADLQTWARFEEAAASIEQNNFDPFASGLASEKVFKPMRGGITDEMRVKELNEILHEKLEAYERILSKRKYLAGDDITLADLFHLPYGTMVAEQLGIDALTSKPNVARWWTDISSRPSWMSVKSGA</sequence>
<dbReference type="SUPFAM" id="SSF47616">
    <property type="entry name" value="GST C-terminal domain-like"/>
    <property type="match status" value="1"/>
</dbReference>
<evidence type="ECO:0000256" key="2">
    <source>
        <dbReference type="ARBA" id="ARBA00012452"/>
    </source>
</evidence>
<dbReference type="PROSITE" id="PS50404">
    <property type="entry name" value="GST_NTER"/>
    <property type="match status" value="1"/>
</dbReference>
<comment type="similarity">
    <text evidence="1">Belongs to the GST superfamily. Phi family.</text>
</comment>
<proteinExistence type="inferred from homology"/>
<dbReference type="InterPro" id="IPR004045">
    <property type="entry name" value="Glutathione_S-Trfase_N"/>
</dbReference>
<dbReference type="AlphaFoldDB" id="A0A4S4L4D9"/>
<dbReference type="FunFam" id="1.20.1050.10:FF:000004">
    <property type="entry name" value="Glutathione S-transferase F2"/>
    <property type="match status" value="1"/>
</dbReference>